<protein>
    <recommendedName>
        <fullName evidence="4">HTH arsR-type domain-containing protein</fullName>
    </recommendedName>
</protein>
<evidence type="ECO:0000256" key="3">
    <source>
        <dbReference type="ARBA" id="ARBA00023163"/>
    </source>
</evidence>
<reference evidence="5 6" key="1">
    <citation type="journal article" date="2018" name="Arch. Microbiol.">
        <title>New insights into the metabolic potential of the phototrophic purple bacterium Rhodopila globiformis DSM 161(T) from its draft genome sequence and evidence for a vanadium-dependent nitrogenase.</title>
        <authorList>
            <person name="Imhoff J.F."/>
            <person name="Rahn T."/>
            <person name="Kunzel S."/>
            <person name="Neulinger S.C."/>
        </authorList>
    </citation>
    <scope>NUCLEOTIDE SEQUENCE [LARGE SCALE GENOMIC DNA]</scope>
    <source>
        <strain evidence="5 6">DSM 161</strain>
    </source>
</reference>
<dbReference type="SMART" id="SM00418">
    <property type="entry name" value="HTH_ARSR"/>
    <property type="match status" value="1"/>
</dbReference>
<dbReference type="SUPFAM" id="SSF46785">
    <property type="entry name" value="Winged helix' DNA-binding domain"/>
    <property type="match status" value="1"/>
</dbReference>
<organism evidence="5 6">
    <name type="scientific">Rhodopila globiformis</name>
    <name type="common">Rhodopseudomonas globiformis</name>
    <dbReference type="NCBI Taxonomy" id="1071"/>
    <lineage>
        <taxon>Bacteria</taxon>
        <taxon>Pseudomonadati</taxon>
        <taxon>Pseudomonadota</taxon>
        <taxon>Alphaproteobacteria</taxon>
        <taxon>Acetobacterales</taxon>
        <taxon>Acetobacteraceae</taxon>
        <taxon>Rhodopila</taxon>
    </lineage>
</organism>
<dbReference type="InterPro" id="IPR001845">
    <property type="entry name" value="HTH_ArsR_DNA-bd_dom"/>
</dbReference>
<dbReference type="EMBL" id="NHRY01000269">
    <property type="protein sequence ID" value="PPQ26592.1"/>
    <property type="molecule type" value="Genomic_DNA"/>
</dbReference>
<keyword evidence="2" id="KW-0238">DNA-binding</keyword>
<dbReference type="CDD" id="cd00090">
    <property type="entry name" value="HTH_ARSR"/>
    <property type="match status" value="1"/>
</dbReference>
<dbReference type="NCBIfam" id="NF033788">
    <property type="entry name" value="HTH_metalloreg"/>
    <property type="match status" value="1"/>
</dbReference>
<dbReference type="RefSeq" id="WP_104522658.1">
    <property type="nucleotide sequence ID" value="NZ_NHRY01000269.1"/>
</dbReference>
<evidence type="ECO:0000256" key="2">
    <source>
        <dbReference type="ARBA" id="ARBA00023125"/>
    </source>
</evidence>
<dbReference type="PRINTS" id="PR00778">
    <property type="entry name" value="HTHARSR"/>
</dbReference>
<evidence type="ECO:0000259" key="4">
    <source>
        <dbReference type="PROSITE" id="PS50987"/>
    </source>
</evidence>
<dbReference type="Pfam" id="PF01022">
    <property type="entry name" value="HTH_5"/>
    <property type="match status" value="1"/>
</dbReference>
<dbReference type="InterPro" id="IPR036390">
    <property type="entry name" value="WH_DNA-bd_sf"/>
</dbReference>
<keyword evidence="3" id="KW-0804">Transcription</keyword>
<dbReference type="Gene3D" id="1.10.10.10">
    <property type="entry name" value="Winged helix-like DNA-binding domain superfamily/Winged helix DNA-binding domain"/>
    <property type="match status" value="1"/>
</dbReference>
<accession>A0A2S6MW60</accession>
<dbReference type="InterPro" id="IPR011991">
    <property type="entry name" value="ArsR-like_HTH"/>
</dbReference>
<proteinExistence type="predicted"/>
<sequence length="145" mass="15376">MSRPRGSHPGEACDPWAAAALFRALAHPMRVRILCRLLEGEVSVAGLETELGLRQPSLSQQLGQLRDAGIVATRREAKSVYYSLADKRVRILIEALRAAAPAARTGFAVPVTAAKPRPPAPRPAAARAGSAECGVFAVVGRSTRD</sequence>
<keyword evidence="1" id="KW-0805">Transcription regulation</keyword>
<evidence type="ECO:0000313" key="6">
    <source>
        <dbReference type="Proteomes" id="UP000239724"/>
    </source>
</evidence>
<dbReference type="InterPro" id="IPR051011">
    <property type="entry name" value="Metal_resp_trans_reg"/>
</dbReference>
<dbReference type="GO" id="GO:0003700">
    <property type="term" value="F:DNA-binding transcription factor activity"/>
    <property type="evidence" value="ECO:0007669"/>
    <property type="project" value="InterPro"/>
</dbReference>
<dbReference type="PANTHER" id="PTHR43132">
    <property type="entry name" value="ARSENICAL RESISTANCE OPERON REPRESSOR ARSR-RELATED"/>
    <property type="match status" value="1"/>
</dbReference>
<comment type="caution">
    <text evidence="5">The sequence shown here is derived from an EMBL/GenBank/DDBJ whole genome shotgun (WGS) entry which is preliminary data.</text>
</comment>
<evidence type="ECO:0000313" key="5">
    <source>
        <dbReference type="EMBL" id="PPQ26592.1"/>
    </source>
</evidence>
<gene>
    <name evidence="5" type="ORF">CCS01_30015</name>
</gene>
<feature type="domain" description="HTH arsR-type" evidence="4">
    <location>
        <begin position="10"/>
        <end position="104"/>
    </location>
</feature>
<dbReference type="GO" id="GO:0003677">
    <property type="term" value="F:DNA binding"/>
    <property type="evidence" value="ECO:0007669"/>
    <property type="project" value="UniProtKB-KW"/>
</dbReference>
<dbReference type="InterPro" id="IPR036388">
    <property type="entry name" value="WH-like_DNA-bd_sf"/>
</dbReference>
<dbReference type="Proteomes" id="UP000239724">
    <property type="component" value="Unassembled WGS sequence"/>
</dbReference>
<keyword evidence="6" id="KW-1185">Reference proteome</keyword>
<dbReference type="AlphaFoldDB" id="A0A2S6MW60"/>
<dbReference type="PROSITE" id="PS50987">
    <property type="entry name" value="HTH_ARSR_2"/>
    <property type="match status" value="1"/>
</dbReference>
<dbReference type="PANTHER" id="PTHR43132:SF2">
    <property type="entry name" value="ARSENICAL RESISTANCE OPERON REPRESSOR ARSR-RELATED"/>
    <property type="match status" value="1"/>
</dbReference>
<evidence type="ECO:0000256" key="1">
    <source>
        <dbReference type="ARBA" id="ARBA00023015"/>
    </source>
</evidence>
<name>A0A2S6MW60_RHOGL</name>